<feature type="region of interest" description="Disordered" evidence="1">
    <location>
        <begin position="16"/>
        <end position="51"/>
    </location>
</feature>
<sequence>MSFATELAPGTAVKFLNSPIPNCDELDTSSQNSSYTDEDGDSDEDDTDVSFRFEEEIEVGPGRRYYYYNSRVQPRKLQPLTPSVLDERAQEHARTEEYLALRSAELEQTYHQALAAAKAKSISRNQPIDDSDEGSDEDEVLGEEDQSVVYNLEEEDPEMDQRITGWVKQINLSSRRPRN</sequence>
<organism evidence="2">
    <name type="scientific">Phaffia rhodozyma</name>
    <name type="common">Yeast</name>
    <name type="synonym">Xanthophyllomyces dendrorhous</name>
    <dbReference type="NCBI Taxonomy" id="264483"/>
    <lineage>
        <taxon>Eukaryota</taxon>
        <taxon>Fungi</taxon>
        <taxon>Dikarya</taxon>
        <taxon>Basidiomycota</taxon>
        <taxon>Agaricomycotina</taxon>
        <taxon>Tremellomycetes</taxon>
        <taxon>Cystofilobasidiales</taxon>
        <taxon>Mrakiaceae</taxon>
        <taxon>Phaffia</taxon>
    </lineage>
</organism>
<evidence type="ECO:0000256" key="1">
    <source>
        <dbReference type="SAM" id="MobiDB-lite"/>
    </source>
</evidence>
<feature type="compositionally biased region" description="Acidic residues" evidence="1">
    <location>
        <begin position="36"/>
        <end position="48"/>
    </location>
</feature>
<dbReference type="EMBL" id="LN483157">
    <property type="protein sequence ID" value="CED83782.1"/>
    <property type="molecule type" value="Genomic_DNA"/>
</dbReference>
<evidence type="ECO:0000313" key="2">
    <source>
        <dbReference type="EMBL" id="CED83782.1"/>
    </source>
</evidence>
<protein>
    <submittedName>
        <fullName evidence="2">Uncharacterized protein</fullName>
    </submittedName>
</protein>
<reference evidence="2" key="1">
    <citation type="submission" date="2014-08" db="EMBL/GenBank/DDBJ databases">
        <authorList>
            <person name="Sharma Rahul"/>
            <person name="Thines Marco"/>
        </authorList>
    </citation>
    <scope>NUCLEOTIDE SEQUENCE</scope>
</reference>
<name>A0A0F7SNV7_PHARH</name>
<feature type="region of interest" description="Disordered" evidence="1">
    <location>
        <begin position="117"/>
        <end position="163"/>
    </location>
</feature>
<dbReference type="AlphaFoldDB" id="A0A0F7SNV7"/>
<proteinExistence type="predicted"/>
<accession>A0A0F7SNV7</accession>
<feature type="compositionally biased region" description="Acidic residues" evidence="1">
    <location>
        <begin position="129"/>
        <end position="158"/>
    </location>
</feature>